<sequence>MGPKGKRLSRRFPFFDNIFKYYVVVKGGTPLAIRCVSD</sequence>
<name>D0IAU3_GRIHO</name>
<gene>
    <name evidence="1" type="ORF">VHA_002870</name>
</gene>
<dbReference type="AlphaFoldDB" id="D0IAU3"/>
<dbReference type="Proteomes" id="UP000003604">
    <property type="component" value="Unassembled WGS sequence"/>
</dbReference>
<dbReference type="EMBL" id="ADAQ01000013">
    <property type="protein sequence ID" value="EEY71011.1"/>
    <property type="molecule type" value="Genomic_DNA"/>
</dbReference>
<keyword evidence="2" id="KW-1185">Reference proteome</keyword>
<evidence type="ECO:0000313" key="2">
    <source>
        <dbReference type="Proteomes" id="UP000003604"/>
    </source>
</evidence>
<reference evidence="1 2" key="1">
    <citation type="submission" date="2009-10" db="EMBL/GenBank/DDBJ databases">
        <authorList>
            <consortium name="Los Alamos National Laboratory (LANL)"/>
            <consortium name="National Microbial Pathogen Data Resource (NMPDR)"/>
            <person name="Saunders E.H."/>
            <person name="Munk A.C."/>
            <person name="Tapia R."/>
            <person name="Green L."/>
            <person name="Rogers Y."/>
            <person name="Detter J.C."/>
            <person name="Bruce D."/>
            <person name="Brettin T.S."/>
            <person name="Colwell R.R."/>
            <person name="Huq A."/>
            <person name="Grim C.J."/>
            <person name="Hasan N.A."/>
            <person name="Bartels D."/>
            <person name="Vonstein V."/>
        </authorList>
    </citation>
    <scope>NUCLEOTIDE SEQUENCE [LARGE SCALE GENOMIC DNA]</scope>
    <source>
        <strain evidence="1 2">CIP 101886</strain>
    </source>
</reference>
<organism evidence="1 2">
    <name type="scientific">Grimontia hollisae CIP 101886</name>
    <dbReference type="NCBI Taxonomy" id="675812"/>
    <lineage>
        <taxon>Bacteria</taxon>
        <taxon>Pseudomonadati</taxon>
        <taxon>Pseudomonadota</taxon>
        <taxon>Gammaproteobacteria</taxon>
        <taxon>Vibrionales</taxon>
        <taxon>Vibrionaceae</taxon>
        <taxon>Grimontia</taxon>
    </lineage>
</organism>
<protein>
    <submittedName>
        <fullName evidence="1">Uncharacterized protein</fullName>
    </submittedName>
</protein>
<evidence type="ECO:0000313" key="1">
    <source>
        <dbReference type="EMBL" id="EEY71011.1"/>
    </source>
</evidence>
<accession>D0IAU3</accession>
<proteinExistence type="predicted"/>
<comment type="caution">
    <text evidence="1">The sequence shown here is derived from an EMBL/GenBank/DDBJ whole genome shotgun (WGS) entry which is preliminary data.</text>
</comment>